<evidence type="ECO:0000313" key="2">
    <source>
        <dbReference type="Proteomes" id="UP000245697"/>
    </source>
</evidence>
<keyword evidence="2" id="KW-1185">Reference proteome</keyword>
<dbReference type="PANTHER" id="PTHR38847:SF1">
    <property type="entry name" value="PSEUDOURIDINE SYNTHASE RSUA_RLUA-LIKE DOMAIN-CONTAINING PROTEIN"/>
    <property type="match status" value="1"/>
</dbReference>
<dbReference type="PANTHER" id="PTHR38847">
    <property type="match status" value="1"/>
</dbReference>
<dbReference type="Pfam" id="PF14273">
    <property type="entry name" value="DUF4360"/>
    <property type="match status" value="1"/>
</dbReference>
<proteinExistence type="predicted"/>
<dbReference type="EMBL" id="QGGR01000019">
    <property type="protein sequence ID" value="PWK40539.1"/>
    <property type="molecule type" value="Genomic_DNA"/>
</dbReference>
<gene>
    <name evidence="1" type="ORF">BC793_119147</name>
</gene>
<comment type="caution">
    <text evidence="1">The sequence shown here is derived from an EMBL/GenBank/DDBJ whole genome shotgun (WGS) entry which is preliminary data.</text>
</comment>
<evidence type="ECO:0000313" key="1">
    <source>
        <dbReference type="EMBL" id="PWK40539.1"/>
    </source>
</evidence>
<dbReference type="OrthoDB" id="482707at2"/>
<accession>A0A316FPU8</accession>
<sequence length="193" mass="20069">MYGLNAIVATLVGTSLFVSPSTSTDPPPPQKQPKLTVAILGAFGSGCPHDTTDAQPNEDGTAFSLAYSAFRVSGNDYKNCSLTLRVKTPAGWTYQVPSVSNQATVTLNTGATATLSTAMWFTGSERTVSVSRKATGPRTGGWKTSAVPRPAVWAPCGTSTNLKIAQTMRVAGNPASTASLTATTLGVPKLRRC</sequence>
<protein>
    <submittedName>
        <fullName evidence="1">Uncharacterized protein DUF4360</fullName>
    </submittedName>
</protein>
<dbReference type="Proteomes" id="UP000245697">
    <property type="component" value="Unassembled WGS sequence"/>
</dbReference>
<organism evidence="1 2">
    <name type="scientific">Actinoplanes xinjiangensis</name>
    <dbReference type="NCBI Taxonomy" id="512350"/>
    <lineage>
        <taxon>Bacteria</taxon>
        <taxon>Bacillati</taxon>
        <taxon>Actinomycetota</taxon>
        <taxon>Actinomycetes</taxon>
        <taxon>Micromonosporales</taxon>
        <taxon>Micromonosporaceae</taxon>
        <taxon>Actinoplanes</taxon>
    </lineage>
</organism>
<dbReference type="InterPro" id="IPR025649">
    <property type="entry name" value="DUF4360"/>
</dbReference>
<dbReference type="RefSeq" id="WP_109599897.1">
    <property type="nucleotide sequence ID" value="NZ_BONA01000071.1"/>
</dbReference>
<name>A0A316FPU8_9ACTN</name>
<dbReference type="AlphaFoldDB" id="A0A316FPU8"/>
<reference evidence="1 2" key="1">
    <citation type="submission" date="2018-05" db="EMBL/GenBank/DDBJ databases">
        <title>Genomic Encyclopedia of Archaeal and Bacterial Type Strains, Phase II (KMG-II): from individual species to whole genera.</title>
        <authorList>
            <person name="Goeker M."/>
        </authorList>
    </citation>
    <scope>NUCLEOTIDE SEQUENCE [LARGE SCALE GENOMIC DNA]</scope>
    <source>
        <strain evidence="1 2">DSM 45184</strain>
    </source>
</reference>